<sequence>MSLVERYRTRDDVAEAEISAERDKRLRAAFDSAEYGERIQDCVAATFEPDEPLGTSGVVLSSRLHHDRIFDLVSSFAAGSETDEPDEIKASATVVDVDSRERLSSHVAENRVLVSLRSEDTRFQAFRDYVLYLEQRLGVSLTPKLPGDHA</sequence>
<keyword evidence="2" id="KW-1185">Reference proteome</keyword>
<dbReference type="Proteomes" id="UP000244727">
    <property type="component" value="Chromosome"/>
</dbReference>
<dbReference type="RefSeq" id="WP_108383942.1">
    <property type="nucleotide sequence ID" value="NZ_CP028858.1"/>
</dbReference>
<accession>A0A2R4X3W9</accession>
<name>A0A2R4X3W9_9EURY</name>
<evidence type="ECO:0000313" key="1">
    <source>
        <dbReference type="EMBL" id="AWB28494.1"/>
    </source>
</evidence>
<protein>
    <submittedName>
        <fullName evidence="1">Uncharacterized protein</fullName>
    </submittedName>
</protein>
<dbReference type="EMBL" id="CP028858">
    <property type="protein sequence ID" value="AWB28494.1"/>
    <property type="molecule type" value="Genomic_DNA"/>
</dbReference>
<proteinExistence type="predicted"/>
<organism evidence="1 2">
    <name type="scientific">Halococcoides cellulosivorans</name>
    <dbReference type="NCBI Taxonomy" id="1679096"/>
    <lineage>
        <taxon>Archaea</taxon>
        <taxon>Methanobacteriati</taxon>
        <taxon>Methanobacteriota</taxon>
        <taxon>Stenosarchaea group</taxon>
        <taxon>Halobacteria</taxon>
        <taxon>Halobacteriales</taxon>
        <taxon>Haloarculaceae</taxon>
        <taxon>Halococcoides</taxon>
    </lineage>
</organism>
<dbReference type="AlphaFoldDB" id="A0A2R4X3W9"/>
<gene>
    <name evidence="1" type="ORF">HARCEL1_12680</name>
</gene>
<dbReference type="GeneID" id="36513377"/>
<dbReference type="KEGG" id="harc:HARCEL1_12680"/>
<evidence type="ECO:0000313" key="2">
    <source>
        <dbReference type="Proteomes" id="UP000244727"/>
    </source>
</evidence>
<reference evidence="1 2" key="1">
    <citation type="submission" date="2018-04" db="EMBL/GenBank/DDBJ databases">
        <title>Halococcoides cellulosivorans gen. nov., sp. nov., an extremely halophilic cellulose-utilizing haloarchaeon from hypersaline lakes.</title>
        <authorList>
            <person name="Sorokin D.Y."/>
            <person name="Toshchakov S.V."/>
            <person name="Samarov N.I."/>
            <person name="Korzhenkov A."/>
            <person name="Kublanov I.V."/>
        </authorList>
    </citation>
    <scope>NUCLEOTIDE SEQUENCE [LARGE SCALE GENOMIC DNA]</scope>
    <source>
        <strain evidence="1 2">HArcel1</strain>
    </source>
</reference>